<comment type="caution">
    <text evidence="1">The sequence shown here is derived from an EMBL/GenBank/DDBJ whole genome shotgun (WGS) entry which is preliminary data.</text>
</comment>
<name>A0ABY1JX25_9BACL</name>
<sequence>MEKEIRITINSLCKLIQESVKKENTSEELGSLAKVISATAELITATKV</sequence>
<evidence type="ECO:0000313" key="1">
    <source>
        <dbReference type="EMBL" id="SIQ92615.1"/>
    </source>
</evidence>
<gene>
    <name evidence="1" type="ORF">SAMN05421578_10581</name>
</gene>
<dbReference type="Proteomes" id="UP000186666">
    <property type="component" value="Unassembled WGS sequence"/>
</dbReference>
<reference evidence="1 2" key="1">
    <citation type="submission" date="2017-01" db="EMBL/GenBank/DDBJ databases">
        <authorList>
            <person name="Varghese N."/>
            <person name="Submissions S."/>
        </authorList>
    </citation>
    <scope>NUCLEOTIDE SEQUENCE [LARGE SCALE GENOMIC DNA]</scope>
    <source>
        <strain evidence="1 2">ATCC 23464</strain>
    </source>
</reference>
<protein>
    <submittedName>
        <fullName evidence="1">Uncharacterized protein</fullName>
    </submittedName>
</protein>
<dbReference type="RefSeq" id="WP_156510143.1">
    <property type="nucleotide sequence ID" value="NZ_FTNK01000005.1"/>
</dbReference>
<keyword evidence="2" id="KW-1185">Reference proteome</keyword>
<proteinExistence type="predicted"/>
<evidence type="ECO:0000313" key="2">
    <source>
        <dbReference type="Proteomes" id="UP000186666"/>
    </source>
</evidence>
<accession>A0ABY1JX25</accession>
<organism evidence="1 2">
    <name type="scientific">Paenibacillus macquariensis</name>
    <dbReference type="NCBI Taxonomy" id="948756"/>
    <lineage>
        <taxon>Bacteria</taxon>
        <taxon>Bacillati</taxon>
        <taxon>Bacillota</taxon>
        <taxon>Bacilli</taxon>
        <taxon>Bacillales</taxon>
        <taxon>Paenibacillaceae</taxon>
        <taxon>Paenibacillus</taxon>
    </lineage>
</organism>
<dbReference type="EMBL" id="FTNK01000005">
    <property type="protein sequence ID" value="SIQ92615.1"/>
    <property type="molecule type" value="Genomic_DNA"/>
</dbReference>